<comment type="caution">
    <text evidence="8">The sequence shown here is derived from an EMBL/GenBank/DDBJ whole genome shotgun (WGS) entry which is preliminary data.</text>
</comment>
<comment type="similarity">
    <text evidence="6">Belongs to the ABC-2 integral membrane protein family.</text>
</comment>
<evidence type="ECO:0000313" key="9">
    <source>
        <dbReference type="Proteomes" id="UP001595923"/>
    </source>
</evidence>
<keyword evidence="6" id="KW-0813">Transport</keyword>
<evidence type="ECO:0000256" key="5">
    <source>
        <dbReference type="ARBA" id="ARBA00023251"/>
    </source>
</evidence>
<organism evidence="8 9">
    <name type="scientific">Nocardiopsis mangrovi</name>
    <dbReference type="NCBI Taxonomy" id="1179818"/>
    <lineage>
        <taxon>Bacteria</taxon>
        <taxon>Bacillati</taxon>
        <taxon>Actinomycetota</taxon>
        <taxon>Actinomycetes</taxon>
        <taxon>Streptosporangiales</taxon>
        <taxon>Nocardiopsidaceae</taxon>
        <taxon>Nocardiopsis</taxon>
    </lineage>
</organism>
<feature type="domain" description="ABC transmembrane type-2" evidence="7">
    <location>
        <begin position="42"/>
        <end position="289"/>
    </location>
</feature>
<protein>
    <recommendedName>
        <fullName evidence="6">Transport permease protein</fullName>
    </recommendedName>
</protein>
<feature type="transmembrane region" description="Helical" evidence="6">
    <location>
        <begin position="44"/>
        <end position="67"/>
    </location>
</feature>
<keyword evidence="6" id="KW-1003">Cell membrane</keyword>
<dbReference type="PRINTS" id="PR00164">
    <property type="entry name" value="ABC2TRNSPORT"/>
</dbReference>
<feature type="transmembrane region" description="Helical" evidence="6">
    <location>
        <begin position="159"/>
        <end position="182"/>
    </location>
</feature>
<dbReference type="Proteomes" id="UP001595923">
    <property type="component" value="Unassembled WGS sequence"/>
</dbReference>
<dbReference type="EMBL" id="JBHSFQ010000002">
    <property type="protein sequence ID" value="MFC4560748.1"/>
    <property type="molecule type" value="Genomic_DNA"/>
</dbReference>
<dbReference type="RefSeq" id="WP_378571177.1">
    <property type="nucleotide sequence ID" value="NZ_JBHSFQ010000002.1"/>
</dbReference>
<dbReference type="InterPro" id="IPR051784">
    <property type="entry name" value="Nod_factor_ABC_transporter"/>
</dbReference>
<evidence type="ECO:0000313" key="8">
    <source>
        <dbReference type="EMBL" id="MFC4560748.1"/>
    </source>
</evidence>
<keyword evidence="5" id="KW-0046">Antibiotic resistance</keyword>
<evidence type="ECO:0000256" key="1">
    <source>
        <dbReference type="ARBA" id="ARBA00004141"/>
    </source>
</evidence>
<evidence type="ECO:0000256" key="2">
    <source>
        <dbReference type="ARBA" id="ARBA00022692"/>
    </source>
</evidence>
<feature type="transmembrane region" description="Helical" evidence="6">
    <location>
        <begin position="79"/>
        <end position="105"/>
    </location>
</feature>
<accession>A0ABV9DQR3</accession>
<sequence length="290" mass="30139">MTGTWNAPTDAAPGVLGGLAGELRAGRMVWRREMLHFVRDPARAVLSLLQPLVFLFILGVGLSRLYAQAGAGSAQGEGYLVFLFPGVLVMAAQVPAVSVGASIVWDRQSGFLREMLVAPVRRSTLLFGKCLGGATVATCTGTAVLACAGLVGVPYRLDLSLLLLAGLGTAALAMTSLAALVAVTIRRIQTFNTVLSVVMTPLLFLSGVVFPVASMPAWMAPIALANPLTYAVDAMRRTIGDRLAAPPGGALSDPVAWGSYHPSVALELGLVVGFSVAALALAARRFARPD</sequence>
<gene>
    <name evidence="8" type="ORF">ACFO4E_02635</name>
</gene>
<dbReference type="PANTHER" id="PTHR43229">
    <property type="entry name" value="NODULATION PROTEIN J"/>
    <property type="match status" value="1"/>
</dbReference>
<evidence type="ECO:0000256" key="6">
    <source>
        <dbReference type="RuleBase" id="RU361157"/>
    </source>
</evidence>
<evidence type="ECO:0000259" key="7">
    <source>
        <dbReference type="PROSITE" id="PS51012"/>
    </source>
</evidence>
<dbReference type="Pfam" id="PF01061">
    <property type="entry name" value="ABC2_membrane"/>
    <property type="match status" value="1"/>
</dbReference>
<feature type="transmembrane region" description="Helical" evidence="6">
    <location>
        <begin position="194"/>
        <end position="218"/>
    </location>
</feature>
<keyword evidence="4 6" id="KW-0472">Membrane</keyword>
<proteinExistence type="inferred from homology"/>
<comment type="subcellular location">
    <subcellularLocation>
        <location evidence="6">Cell membrane</location>
        <topology evidence="6">Multi-pass membrane protein</topology>
    </subcellularLocation>
    <subcellularLocation>
        <location evidence="1">Membrane</location>
        <topology evidence="1">Multi-pass membrane protein</topology>
    </subcellularLocation>
</comment>
<feature type="transmembrane region" description="Helical" evidence="6">
    <location>
        <begin position="126"/>
        <end position="153"/>
    </location>
</feature>
<dbReference type="PIRSF" id="PIRSF006648">
    <property type="entry name" value="DrrB"/>
    <property type="match status" value="1"/>
</dbReference>
<name>A0ABV9DQR3_9ACTN</name>
<dbReference type="InterPro" id="IPR000412">
    <property type="entry name" value="ABC_2_transport"/>
</dbReference>
<evidence type="ECO:0000256" key="4">
    <source>
        <dbReference type="ARBA" id="ARBA00023136"/>
    </source>
</evidence>
<evidence type="ECO:0000256" key="3">
    <source>
        <dbReference type="ARBA" id="ARBA00022989"/>
    </source>
</evidence>
<dbReference type="InterPro" id="IPR047817">
    <property type="entry name" value="ABC2_TM_bact-type"/>
</dbReference>
<dbReference type="PROSITE" id="PS51012">
    <property type="entry name" value="ABC_TM2"/>
    <property type="match status" value="1"/>
</dbReference>
<reference evidence="9" key="1">
    <citation type="journal article" date="2019" name="Int. J. Syst. Evol. Microbiol.">
        <title>The Global Catalogue of Microorganisms (GCM) 10K type strain sequencing project: providing services to taxonomists for standard genome sequencing and annotation.</title>
        <authorList>
            <consortium name="The Broad Institute Genomics Platform"/>
            <consortium name="The Broad Institute Genome Sequencing Center for Infectious Disease"/>
            <person name="Wu L."/>
            <person name="Ma J."/>
        </authorList>
    </citation>
    <scope>NUCLEOTIDE SEQUENCE [LARGE SCALE GENOMIC DNA]</scope>
    <source>
        <strain evidence="9">XZYJ18</strain>
    </source>
</reference>
<keyword evidence="9" id="KW-1185">Reference proteome</keyword>
<dbReference type="InterPro" id="IPR013525">
    <property type="entry name" value="ABC2_TM"/>
</dbReference>
<dbReference type="PANTHER" id="PTHR43229:SF2">
    <property type="entry name" value="NODULATION PROTEIN J"/>
    <property type="match status" value="1"/>
</dbReference>
<keyword evidence="3 6" id="KW-1133">Transmembrane helix</keyword>
<keyword evidence="2 6" id="KW-0812">Transmembrane</keyword>
<feature type="transmembrane region" description="Helical" evidence="6">
    <location>
        <begin position="264"/>
        <end position="283"/>
    </location>
</feature>